<reference evidence="5 6" key="1">
    <citation type="journal article" date="2016" name="Int. J. Syst. Evol. Microbiol.">
        <title>Ensifer glycinis sp. nov., an novel rhizobial species associated with Glycine spp.</title>
        <authorList>
            <person name="Yan H."/>
            <person name="Yan J."/>
            <person name="Sui X.H."/>
            <person name="Wang E.T."/>
            <person name="Chen W.X."/>
            <person name="Zhang X.X."/>
            <person name="Chen W.F."/>
        </authorList>
    </citation>
    <scope>NUCLEOTIDE SEQUENCE [LARGE SCALE GENOMIC DNA]</scope>
    <source>
        <strain evidence="5 6">CCBAU 23380</strain>
    </source>
</reference>
<dbReference type="InterPro" id="IPR004027">
    <property type="entry name" value="SEC_C_motif"/>
</dbReference>
<gene>
    <name evidence="5" type="ORF">AU381_15090</name>
</gene>
<comment type="similarity">
    <text evidence="1 3">Belongs to the short-chain dehydrogenases/reductases (SDR) family.</text>
</comment>
<dbReference type="GO" id="GO:0016491">
    <property type="term" value="F:oxidoreductase activity"/>
    <property type="evidence" value="ECO:0007669"/>
    <property type="project" value="UniProtKB-KW"/>
</dbReference>
<dbReference type="SUPFAM" id="SSF103642">
    <property type="entry name" value="Sec-C motif"/>
    <property type="match status" value="1"/>
</dbReference>
<keyword evidence="6" id="KW-1185">Reference proteome</keyword>
<sequence>MTAQTELRPAVVVVGGSRGIGKAIAEVAVRDGAAIVLVARSPDGLAAAAADMLKAGGEAFSVALDLLAGDAARQLESFLSANGLFCDVLVNSAGYGLRGSATLLPVADQLGIVDLNMRALTDLTLRFLPGMVARGRGGVINLGSVASFTPGPYMALYYASKGFVRSFSEALHQELHRTGVTVTCVAPGPVSTEFLERSGANRAALFKVLPKVDSHYVAECAWRGFKSGRRLVIPGVSAKLAILVAALLPSAVLLPLIGRLQRRSNDPCPCGSGKTYKTCHGARQRNMDRVVSKRG</sequence>
<keyword evidence="2" id="KW-0560">Oxidoreductase</keyword>
<dbReference type="GO" id="GO:0016020">
    <property type="term" value="C:membrane"/>
    <property type="evidence" value="ECO:0007669"/>
    <property type="project" value="TreeGrafter"/>
</dbReference>
<dbReference type="AlphaFoldDB" id="A0A178Y4Z0"/>
<dbReference type="CDD" id="cd05233">
    <property type="entry name" value="SDR_c"/>
    <property type="match status" value="1"/>
</dbReference>
<evidence type="ECO:0000256" key="4">
    <source>
        <dbReference type="SAM" id="Phobius"/>
    </source>
</evidence>
<name>A0A178Y4Z0_9HYPH</name>
<keyword evidence="4" id="KW-0812">Transmembrane</keyword>
<dbReference type="PRINTS" id="PR00080">
    <property type="entry name" value="SDRFAMILY"/>
</dbReference>
<evidence type="ECO:0000313" key="5">
    <source>
        <dbReference type="EMBL" id="OAP42511.1"/>
    </source>
</evidence>
<dbReference type="PANTHER" id="PTHR44196:SF2">
    <property type="entry name" value="SHORT-CHAIN DEHYDROGENASE-RELATED"/>
    <property type="match status" value="1"/>
</dbReference>
<dbReference type="InterPro" id="IPR002347">
    <property type="entry name" value="SDR_fam"/>
</dbReference>
<comment type="caution">
    <text evidence="5">The sequence shown here is derived from an EMBL/GenBank/DDBJ whole genome shotgun (WGS) entry which is preliminary data.</text>
</comment>
<dbReference type="SUPFAM" id="SSF51735">
    <property type="entry name" value="NAD(P)-binding Rossmann-fold domains"/>
    <property type="match status" value="1"/>
</dbReference>
<dbReference type="STRING" id="1472378.AU381_15090"/>
<keyword evidence="4" id="KW-0472">Membrane</keyword>
<dbReference type="InterPro" id="IPR036291">
    <property type="entry name" value="NAD(P)-bd_dom_sf"/>
</dbReference>
<dbReference type="PIRSF" id="PIRSF000126">
    <property type="entry name" value="11-beta-HSD1"/>
    <property type="match status" value="1"/>
</dbReference>
<dbReference type="Pfam" id="PF02810">
    <property type="entry name" value="SEC-C"/>
    <property type="match status" value="1"/>
</dbReference>
<dbReference type="Proteomes" id="UP000094025">
    <property type="component" value="Unassembled WGS sequence"/>
</dbReference>
<protein>
    <submittedName>
        <fullName evidence="5">Short-chain dehydrogenase</fullName>
    </submittedName>
</protein>
<dbReference type="RefSeq" id="WP_064240354.1">
    <property type="nucleotide sequence ID" value="NZ_LPUX01000050.1"/>
</dbReference>
<evidence type="ECO:0000256" key="2">
    <source>
        <dbReference type="ARBA" id="ARBA00023002"/>
    </source>
</evidence>
<dbReference type="Pfam" id="PF00106">
    <property type="entry name" value="adh_short"/>
    <property type="match status" value="1"/>
</dbReference>
<dbReference type="PRINTS" id="PR00081">
    <property type="entry name" value="GDHRDH"/>
</dbReference>
<proteinExistence type="inferred from homology"/>
<dbReference type="OrthoDB" id="9808814at2"/>
<keyword evidence="4" id="KW-1133">Transmembrane helix</keyword>
<dbReference type="Gene3D" id="3.40.50.720">
    <property type="entry name" value="NAD(P)-binding Rossmann-like Domain"/>
    <property type="match status" value="1"/>
</dbReference>
<dbReference type="PANTHER" id="PTHR44196">
    <property type="entry name" value="DEHYDROGENASE/REDUCTASE SDR FAMILY MEMBER 7B"/>
    <property type="match status" value="1"/>
</dbReference>
<accession>A0A178Y4Z0</accession>
<evidence type="ECO:0000256" key="1">
    <source>
        <dbReference type="ARBA" id="ARBA00006484"/>
    </source>
</evidence>
<organism evidence="5 6">
    <name type="scientific">Sinorhizobium glycinis</name>
    <dbReference type="NCBI Taxonomy" id="1472378"/>
    <lineage>
        <taxon>Bacteria</taxon>
        <taxon>Pseudomonadati</taxon>
        <taxon>Pseudomonadota</taxon>
        <taxon>Alphaproteobacteria</taxon>
        <taxon>Hyphomicrobiales</taxon>
        <taxon>Rhizobiaceae</taxon>
        <taxon>Sinorhizobium/Ensifer group</taxon>
        <taxon>Sinorhizobium</taxon>
    </lineage>
</organism>
<feature type="transmembrane region" description="Helical" evidence="4">
    <location>
        <begin position="236"/>
        <end position="257"/>
    </location>
</feature>
<dbReference type="Gene3D" id="3.10.450.50">
    <property type="match status" value="1"/>
</dbReference>
<evidence type="ECO:0000256" key="3">
    <source>
        <dbReference type="RuleBase" id="RU000363"/>
    </source>
</evidence>
<dbReference type="EMBL" id="LPUX01000050">
    <property type="protein sequence ID" value="OAP42511.1"/>
    <property type="molecule type" value="Genomic_DNA"/>
</dbReference>
<evidence type="ECO:0000313" key="6">
    <source>
        <dbReference type="Proteomes" id="UP000094025"/>
    </source>
</evidence>